<dbReference type="GO" id="GO:0005525">
    <property type="term" value="F:GTP binding"/>
    <property type="evidence" value="ECO:0007669"/>
    <property type="project" value="UniProtKB-UniRule"/>
</dbReference>
<evidence type="ECO:0000256" key="6">
    <source>
        <dbReference type="ARBA" id="ARBA00023134"/>
    </source>
</evidence>
<dbReference type="Pfam" id="PF01926">
    <property type="entry name" value="MMR_HSR1"/>
    <property type="match status" value="2"/>
</dbReference>
<evidence type="ECO:0000256" key="7">
    <source>
        <dbReference type="ARBA" id="ARBA00032345"/>
    </source>
</evidence>
<dbReference type="RefSeq" id="WP_152809537.1">
    <property type="nucleotide sequence ID" value="NZ_WHNW01000003.1"/>
</dbReference>
<feature type="binding site" evidence="8">
    <location>
        <begin position="122"/>
        <end position="125"/>
    </location>
    <ligand>
        <name>GTP</name>
        <dbReference type="ChEBI" id="CHEBI:37565"/>
        <label>1</label>
    </ligand>
</feature>
<dbReference type="Gene3D" id="3.30.300.20">
    <property type="match status" value="1"/>
</dbReference>
<dbReference type="EMBL" id="WHNW01000003">
    <property type="protein sequence ID" value="MPV85861.1"/>
    <property type="molecule type" value="Genomic_DNA"/>
</dbReference>
<evidence type="ECO:0000256" key="1">
    <source>
        <dbReference type="ARBA" id="ARBA00008279"/>
    </source>
</evidence>
<dbReference type="Gene3D" id="3.40.50.300">
    <property type="entry name" value="P-loop containing nucleotide triphosphate hydrolases"/>
    <property type="match status" value="2"/>
</dbReference>
<evidence type="ECO:0000256" key="2">
    <source>
        <dbReference type="ARBA" id="ARBA00020953"/>
    </source>
</evidence>
<evidence type="ECO:0000313" key="12">
    <source>
        <dbReference type="EMBL" id="MPV85861.1"/>
    </source>
</evidence>
<gene>
    <name evidence="8 12" type="primary">der</name>
    <name evidence="12" type="ORF">GCU85_03795</name>
</gene>
<accession>A0A6N7ETI1</accession>
<feature type="binding site" evidence="8">
    <location>
        <begin position="234"/>
        <end position="238"/>
    </location>
    <ligand>
        <name>GTP</name>
        <dbReference type="ChEBI" id="CHEBI:37565"/>
        <label>2</label>
    </ligand>
</feature>
<evidence type="ECO:0000259" key="11">
    <source>
        <dbReference type="PROSITE" id="PS51712"/>
    </source>
</evidence>
<evidence type="ECO:0000256" key="3">
    <source>
        <dbReference type="ARBA" id="ARBA00022517"/>
    </source>
</evidence>
<comment type="similarity">
    <text evidence="1 8 9 10">Belongs to the TRAFAC class TrmE-Era-EngA-EngB-Septin-like GTPase superfamily. EngA (Der) GTPase family.</text>
</comment>
<proteinExistence type="inferred from homology"/>
<dbReference type="InterPro" id="IPR032859">
    <property type="entry name" value="KH_dom-like"/>
</dbReference>
<dbReference type="AlphaFoldDB" id="A0A6N7ETI1"/>
<dbReference type="CDD" id="cd01895">
    <property type="entry name" value="EngA2"/>
    <property type="match status" value="1"/>
</dbReference>
<dbReference type="PIRSF" id="PIRSF006485">
    <property type="entry name" value="GTP-binding_EngA"/>
    <property type="match status" value="1"/>
</dbReference>
<keyword evidence="6 8" id="KW-0342">GTP-binding</keyword>
<evidence type="ECO:0000256" key="9">
    <source>
        <dbReference type="PROSITE-ProRule" id="PRU01049"/>
    </source>
</evidence>
<reference evidence="12 13" key="1">
    <citation type="submission" date="2019-10" db="EMBL/GenBank/DDBJ databases">
        <title>Cardiobacteriales fam. a chemoheterotrophic member of the order Cardiobacteriales, and proposal of Cardiobacteriales fam. nov.</title>
        <authorList>
            <person name="Wang C."/>
        </authorList>
    </citation>
    <scope>NUCLEOTIDE SEQUENCE [LARGE SCALE GENOMIC DNA]</scope>
    <source>
        <strain evidence="12 13">ML27</strain>
    </source>
</reference>
<keyword evidence="13" id="KW-1185">Reference proteome</keyword>
<protein>
    <recommendedName>
        <fullName evidence="2 8">GTPase Der</fullName>
    </recommendedName>
    <alternativeName>
        <fullName evidence="7 8">GTP-binding protein EngA</fullName>
    </alternativeName>
</protein>
<dbReference type="NCBIfam" id="TIGR00231">
    <property type="entry name" value="small_GTP"/>
    <property type="match status" value="2"/>
</dbReference>
<dbReference type="GO" id="GO:0042254">
    <property type="term" value="P:ribosome biogenesis"/>
    <property type="evidence" value="ECO:0007669"/>
    <property type="project" value="UniProtKB-KW"/>
</dbReference>
<dbReference type="InterPro" id="IPR027417">
    <property type="entry name" value="P-loop_NTPase"/>
</dbReference>
<keyword evidence="4 10" id="KW-0677">Repeat</keyword>
<dbReference type="InterPro" id="IPR016484">
    <property type="entry name" value="GTPase_Der"/>
</dbReference>
<sequence length="444" mass="49613">MNEFIMPIIALVGRPNVGKSTLFNLLTRSRDSLVADYPGVTRDRQYGFGKIGPCPYWVVDTGGMLRDVERLDNAVDQQARLAVAECDAVFFLVDAKEGLQADDYAIVEYLRQQNKPFYLLINKIDTGDRDLLMAEFYALGIEQTHGVSAAHKKGVNPLMELVLSDFASDYKPNDEIRPKRLNLTVIGRPNAGKSTLINRFLGENRVIASEVAGTTRDSIAIPFTYDDQDYTLVDTAGVRRKSRVDAHIEKISVIKTLQAIEQANVVLLMLDAHEGIGDLDAHLLGVAVDAGKALVVAVNKWDHMNDYEKFKRKDELARKLHFIDYVQIHYISALHGTGIRDVLKSVCTAHAASFADLSTNQLTTHLQALVHKHQPALVSGYSVKMRYAHQGGKNPPIIVIHGSRLSHLQASYLRYLEKGMREKFGLYGTPIRFQLKESSNPFTH</sequence>
<evidence type="ECO:0000313" key="13">
    <source>
        <dbReference type="Proteomes" id="UP000471298"/>
    </source>
</evidence>
<organism evidence="12 13">
    <name type="scientific">Ostreibacterium oceani</name>
    <dbReference type="NCBI Taxonomy" id="2654998"/>
    <lineage>
        <taxon>Bacteria</taxon>
        <taxon>Pseudomonadati</taxon>
        <taxon>Pseudomonadota</taxon>
        <taxon>Gammaproteobacteria</taxon>
        <taxon>Cardiobacteriales</taxon>
        <taxon>Ostreibacteriaceae</taxon>
        <taxon>Ostreibacterium</taxon>
    </lineage>
</organism>
<dbReference type="InterPro" id="IPR005225">
    <property type="entry name" value="Small_GTP-bd"/>
</dbReference>
<dbReference type="SUPFAM" id="SSF52540">
    <property type="entry name" value="P-loop containing nucleoside triphosphate hydrolases"/>
    <property type="match status" value="2"/>
</dbReference>
<name>A0A6N7ETI1_9GAMM</name>
<feature type="domain" description="EngA-type G" evidence="11">
    <location>
        <begin position="7"/>
        <end position="170"/>
    </location>
</feature>
<dbReference type="NCBIfam" id="TIGR03594">
    <property type="entry name" value="GTPase_EngA"/>
    <property type="match status" value="1"/>
</dbReference>
<dbReference type="PANTHER" id="PTHR43834">
    <property type="entry name" value="GTPASE DER"/>
    <property type="match status" value="1"/>
</dbReference>
<dbReference type="FunFam" id="3.30.300.20:FF:000004">
    <property type="entry name" value="GTPase Der"/>
    <property type="match status" value="1"/>
</dbReference>
<feature type="domain" description="EngA-type G" evidence="11">
    <location>
        <begin position="181"/>
        <end position="354"/>
    </location>
</feature>
<dbReference type="GO" id="GO:0043022">
    <property type="term" value="F:ribosome binding"/>
    <property type="evidence" value="ECO:0007669"/>
    <property type="project" value="TreeGrafter"/>
</dbReference>
<feature type="binding site" evidence="8">
    <location>
        <begin position="299"/>
        <end position="302"/>
    </location>
    <ligand>
        <name>GTP</name>
        <dbReference type="ChEBI" id="CHEBI:37565"/>
        <label>2</label>
    </ligand>
</feature>
<dbReference type="InterPro" id="IPR015946">
    <property type="entry name" value="KH_dom-like_a/b"/>
</dbReference>
<dbReference type="InterPro" id="IPR006073">
    <property type="entry name" value="GTP-bd"/>
</dbReference>
<dbReference type="PROSITE" id="PS51712">
    <property type="entry name" value="G_ENGA"/>
    <property type="match status" value="2"/>
</dbReference>
<comment type="subunit">
    <text evidence="8">Associates with the 50S ribosomal subunit.</text>
</comment>
<dbReference type="PRINTS" id="PR00326">
    <property type="entry name" value="GTP1OBG"/>
</dbReference>
<keyword evidence="5 8" id="KW-0547">Nucleotide-binding</keyword>
<feature type="binding site" evidence="8">
    <location>
        <begin position="13"/>
        <end position="20"/>
    </location>
    <ligand>
        <name>GTP</name>
        <dbReference type="ChEBI" id="CHEBI:37565"/>
        <label>1</label>
    </ligand>
</feature>
<dbReference type="Proteomes" id="UP000471298">
    <property type="component" value="Unassembled WGS sequence"/>
</dbReference>
<dbReference type="FunFam" id="3.40.50.300:FF:000040">
    <property type="entry name" value="GTPase Der"/>
    <property type="match status" value="1"/>
</dbReference>
<dbReference type="PANTHER" id="PTHR43834:SF6">
    <property type="entry name" value="GTPASE DER"/>
    <property type="match status" value="1"/>
</dbReference>
<dbReference type="Pfam" id="PF14714">
    <property type="entry name" value="KH_dom-like"/>
    <property type="match status" value="1"/>
</dbReference>
<keyword evidence="3 8" id="KW-0690">Ribosome biogenesis</keyword>
<dbReference type="CDD" id="cd01894">
    <property type="entry name" value="EngA1"/>
    <property type="match status" value="1"/>
</dbReference>
<dbReference type="InParanoid" id="A0A6N7ETI1"/>
<dbReference type="FunCoup" id="A0A6N7ETI1">
    <property type="interactions" value="470"/>
</dbReference>
<comment type="function">
    <text evidence="8 10">GTPase that plays an essential role in the late steps of ribosome biogenesis.</text>
</comment>
<evidence type="ECO:0000256" key="10">
    <source>
        <dbReference type="RuleBase" id="RU004481"/>
    </source>
</evidence>
<evidence type="ECO:0000256" key="4">
    <source>
        <dbReference type="ARBA" id="ARBA00022737"/>
    </source>
</evidence>
<dbReference type="HAMAP" id="MF_00195">
    <property type="entry name" value="GTPase_Der"/>
    <property type="match status" value="1"/>
</dbReference>
<feature type="binding site" evidence="8">
    <location>
        <begin position="60"/>
        <end position="64"/>
    </location>
    <ligand>
        <name>GTP</name>
        <dbReference type="ChEBI" id="CHEBI:37565"/>
        <label>1</label>
    </ligand>
</feature>
<evidence type="ECO:0000256" key="8">
    <source>
        <dbReference type="HAMAP-Rule" id="MF_00195"/>
    </source>
</evidence>
<feature type="binding site" evidence="8">
    <location>
        <begin position="187"/>
        <end position="194"/>
    </location>
    <ligand>
        <name>GTP</name>
        <dbReference type="ChEBI" id="CHEBI:37565"/>
        <label>2</label>
    </ligand>
</feature>
<comment type="caution">
    <text evidence="12">The sequence shown here is derived from an EMBL/GenBank/DDBJ whole genome shotgun (WGS) entry which is preliminary data.</text>
</comment>
<evidence type="ECO:0000256" key="5">
    <source>
        <dbReference type="ARBA" id="ARBA00022741"/>
    </source>
</evidence>
<dbReference type="InterPro" id="IPR031166">
    <property type="entry name" value="G_ENGA"/>
</dbReference>